<evidence type="ECO:0000313" key="4">
    <source>
        <dbReference type="Proteomes" id="UP001501116"/>
    </source>
</evidence>
<evidence type="ECO:0000313" key="3">
    <source>
        <dbReference type="EMBL" id="GAA1990299.1"/>
    </source>
</evidence>
<feature type="domain" description="Activator of Hsp90 ATPase homologue 1/2-like C-terminal" evidence="2">
    <location>
        <begin position="23"/>
        <end position="136"/>
    </location>
</feature>
<keyword evidence="4" id="KW-1185">Reference proteome</keyword>
<protein>
    <recommendedName>
        <fullName evidence="2">Activator of Hsp90 ATPase homologue 1/2-like C-terminal domain-containing protein</fullName>
    </recommendedName>
</protein>
<organism evidence="3 4">
    <name type="scientific">Amycolatopsis minnesotensis</name>
    <dbReference type="NCBI Taxonomy" id="337894"/>
    <lineage>
        <taxon>Bacteria</taxon>
        <taxon>Bacillati</taxon>
        <taxon>Actinomycetota</taxon>
        <taxon>Actinomycetes</taxon>
        <taxon>Pseudonocardiales</taxon>
        <taxon>Pseudonocardiaceae</taxon>
        <taxon>Amycolatopsis</taxon>
    </lineage>
</organism>
<evidence type="ECO:0000256" key="1">
    <source>
        <dbReference type="ARBA" id="ARBA00006817"/>
    </source>
</evidence>
<sequence length="157" mass="17435">MHGKLIPAGGGRTALRFERVLAHPREKVWRALTESGHLRAWFPADPDLTGLAGEKVAFRLTAFPGHEPTSGEIIVSDPPDTLEYTWGDETLRFELTERDGGCLLVFTDVFESREGAESPEMSGAWHAALEVLEARLDGREIGWSVWDRAAELATEYT</sequence>
<dbReference type="Gene3D" id="3.30.530.20">
    <property type="match status" value="1"/>
</dbReference>
<dbReference type="SUPFAM" id="SSF55961">
    <property type="entry name" value="Bet v1-like"/>
    <property type="match status" value="1"/>
</dbReference>
<dbReference type="RefSeq" id="WP_344430984.1">
    <property type="nucleotide sequence ID" value="NZ_BAAANN010000055.1"/>
</dbReference>
<name>A0ABN2SRH9_9PSEU</name>
<comment type="caution">
    <text evidence="3">The sequence shown here is derived from an EMBL/GenBank/DDBJ whole genome shotgun (WGS) entry which is preliminary data.</text>
</comment>
<dbReference type="Proteomes" id="UP001501116">
    <property type="component" value="Unassembled WGS sequence"/>
</dbReference>
<comment type="similarity">
    <text evidence="1">Belongs to the AHA1 family.</text>
</comment>
<dbReference type="InterPro" id="IPR023393">
    <property type="entry name" value="START-like_dom_sf"/>
</dbReference>
<gene>
    <name evidence="3" type="ORF">GCM10009754_80770</name>
</gene>
<proteinExistence type="inferred from homology"/>
<dbReference type="EMBL" id="BAAANN010000055">
    <property type="protein sequence ID" value="GAA1990299.1"/>
    <property type="molecule type" value="Genomic_DNA"/>
</dbReference>
<evidence type="ECO:0000259" key="2">
    <source>
        <dbReference type="Pfam" id="PF08327"/>
    </source>
</evidence>
<accession>A0ABN2SRH9</accession>
<dbReference type="Pfam" id="PF08327">
    <property type="entry name" value="AHSA1"/>
    <property type="match status" value="1"/>
</dbReference>
<reference evidence="3 4" key="1">
    <citation type="journal article" date="2019" name="Int. J. Syst. Evol. Microbiol.">
        <title>The Global Catalogue of Microorganisms (GCM) 10K type strain sequencing project: providing services to taxonomists for standard genome sequencing and annotation.</title>
        <authorList>
            <consortium name="The Broad Institute Genomics Platform"/>
            <consortium name="The Broad Institute Genome Sequencing Center for Infectious Disease"/>
            <person name="Wu L."/>
            <person name="Ma J."/>
        </authorList>
    </citation>
    <scope>NUCLEOTIDE SEQUENCE [LARGE SCALE GENOMIC DNA]</scope>
    <source>
        <strain evidence="3 4">JCM 14545</strain>
    </source>
</reference>
<dbReference type="InterPro" id="IPR013538">
    <property type="entry name" value="ASHA1/2-like_C"/>
</dbReference>